<proteinExistence type="predicted"/>
<dbReference type="EMBL" id="GL883008">
    <property type="protein sequence ID" value="EGG22839.1"/>
    <property type="molecule type" value="Genomic_DNA"/>
</dbReference>
<name>F4PMP2_CACFS</name>
<accession>F4PMP2</accession>
<sequence length="808" mass="91083">MYKSQFLLLVAACLLFYSSSSVIAQTQPSSYTLSSLSFDYNQTITATGYFGDESSLVSILVDQYAGCQVTQFTSTSLNCTTSHVINPHHHQSDDGNKTVTVIIKVGDTILNGTLFLDDNDNNNNNNNNTDYYYISNVAYNNRDLSIILSGHFDDTDYDTVNSTLVTVETIDLRVECNVTAINTTSIYCQLLGNYRQRILQPNTTYDISVMGKLFNLTSTLLFNYNISSLTFDADIQTISATGYFGEYGGFISVYDDQKTSCRITKFNSSNLNFIIHPNEPGIMTISISINSATLIASLEIKNTTNFYIASARYNNMTNSINITGQFPNYSYYYSYADYYTYFGGAIYVFVTVDYTDYPLTNGEKLPIQLFMYPCHISAFTNQSVDCEFKSHLRPYNATYPLSIHLYSGTDRSYVTVLNSTIDITPHYYHLYSEFDNVKAEINSIGYFGFDPTVVSVLVGNDNTPCSIIDFNSTNIKCTLLPRPTGIRLTNITIRVNDIVLKESLPVNETYIVYIDYYVTSTIYITPKVYALTRVSFDDAQIINARGFFGNDSSKVSIWIDEYTPCPIVSFSDTNINCIINPRPTSSELNIAIRINDNMNDTTTTTILNGTVFIDNTNYHISRVVYNDTQNTLKIFGHLANTTVENTTIQIKPSPSWSDYTYSCIVTAVNTGFVDCRLSEYSPSRYPCNVSISSSSFNNDLKSITTLSTNDRYYYYTFFATPMRLRIDGNFGESPSDAANVSVELVLFRKSGISYIDCPIYYFSPNYLLCSRPVNIPLINYEDYLVNTIVNNIIINSYVDMYRPYSGLS</sequence>
<protein>
    <recommendedName>
        <fullName evidence="4">IPT/TIG domain-containing protein</fullName>
    </recommendedName>
</protein>
<keyword evidence="3" id="KW-1185">Reference proteome</keyword>
<dbReference type="KEGG" id="dfa:DFA_04969"/>
<organism evidence="2 3">
    <name type="scientific">Cavenderia fasciculata</name>
    <name type="common">Slime mold</name>
    <name type="synonym">Dictyostelium fasciculatum</name>
    <dbReference type="NCBI Taxonomy" id="261658"/>
    <lineage>
        <taxon>Eukaryota</taxon>
        <taxon>Amoebozoa</taxon>
        <taxon>Evosea</taxon>
        <taxon>Eumycetozoa</taxon>
        <taxon>Dictyostelia</taxon>
        <taxon>Acytosteliales</taxon>
        <taxon>Cavenderiaceae</taxon>
        <taxon>Cavenderia</taxon>
    </lineage>
</organism>
<gene>
    <name evidence="2" type="ORF">DFA_04969</name>
</gene>
<evidence type="ECO:0000256" key="1">
    <source>
        <dbReference type="SAM" id="SignalP"/>
    </source>
</evidence>
<dbReference type="GeneID" id="14874982"/>
<feature type="signal peptide" evidence="1">
    <location>
        <begin position="1"/>
        <end position="24"/>
    </location>
</feature>
<evidence type="ECO:0000313" key="3">
    <source>
        <dbReference type="Proteomes" id="UP000007797"/>
    </source>
</evidence>
<keyword evidence="1" id="KW-0732">Signal</keyword>
<evidence type="ECO:0008006" key="4">
    <source>
        <dbReference type="Google" id="ProtNLM"/>
    </source>
</evidence>
<evidence type="ECO:0000313" key="2">
    <source>
        <dbReference type="EMBL" id="EGG22839.1"/>
    </source>
</evidence>
<feature type="chain" id="PRO_5003320196" description="IPT/TIG domain-containing protein" evidence="1">
    <location>
        <begin position="25"/>
        <end position="808"/>
    </location>
</feature>
<dbReference type="AlphaFoldDB" id="F4PMP2"/>
<dbReference type="RefSeq" id="XP_004360690.1">
    <property type="nucleotide sequence ID" value="XM_004360633.1"/>
</dbReference>
<dbReference type="Proteomes" id="UP000007797">
    <property type="component" value="Unassembled WGS sequence"/>
</dbReference>
<reference evidence="3" key="1">
    <citation type="journal article" date="2011" name="Genome Res.">
        <title>Phylogeny-wide analysis of social amoeba genomes highlights ancient origins for complex intercellular communication.</title>
        <authorList>
            <person name="Heidel A.J."/>
            <person name="Lawal H.M."/>
            <person name="Felder M."/>
            <person name="Schilde C."/>
            <person name="Helps N.R."/>
            <person name="Tunggal B."/>
            <person name="Rivero F."/>
            <person name="John U."/>
            <person name="Schleicher M."/>
            <person name="Eichinger L."/>
            <person name="Platzer M."/>
            <person name="Noegel A.A."/>
            <person name="Schaap P."/>
            <person name="Gloeckner G."/>
        </authorList>
    </citation>
    <scope>NUCLEOTIDE SEQUENCE [LARGE SCALE GENOMIC DNA]</scope>
    <source>
        <strain evidence="3">SH3</strain>
    </source>
</reference>